<protein>
    <submittedName>
        <fullName evidence="1">Uncharacterized protein</fullName>
    </submittedName>
</protein>
<dbReference type="AlphaFoldDB" id="A2YGN0"/>
<proteinExistence type="predicted"/>
<dbReference type="EMBL" id="CM000131">
    <property type="protein sequence ID" value="EAZ02241.1"/>
    <property type="molecule type" value="Genomic_DNA"/>
</dbReference>
<name>A2YGN0_ORYSI</name>
<dbReference type="Gramene" id="BGIOSGA023546-TA">
    <property type="protein sequence ID" value="BGIOSGA023546-PA"/>
    <property type="gene ID" value="BGIOSGA023546"/>
</dbReference>
<keyword evidence="2" id="KW-1185">Reference proteome</keyword>
<reference evidence="1 2" key="1">
    <citation type="journal article" date="2005" name="PLoS Biol.">
        <title>The genomes of Oryza sativa: a history of duplications.</title>
        <authorList>
            <person name="Yu J."/>
            <person name="Wang J."/>
            <person name="Lin W."/>
            <person name="Li S."/>
            <person name="Li H."/>
            <person name="Zhou J."/>
            <person name="Ni P."/>
            <person name="Dong W."/>
            <person name="Hu S."/>
            <person name="Zeng C."/>
            <person name="Zhang J."/>
            <person name="Zhang Y."/>
            <person name="Li R."/>
            <person name="Xu Z."/>
            <person name="Li S."/>
            <person name="Li X."/>
            <person name="Zheng H."/>
            <person name="Cong L."/>
            <person name="Lin L."/>
            <person name="Yin J."/>
            <person name="Geng J."/>
            <person name="Li G."/>
            <person name="Shi J."/>
            <person name="Liu J."/>
            <person name="Lv H."/>
            <person name="Li J."/>
            <person name="Wang J."/>
            <person name="Deng Y."/>
            <person name="Ran L."/>
            <person name="Shi X."/>
            <person name="Wang X."/>
            <person name="Wu Q."/>
            <person name="Li C."/>
            <person name="Ren X."/>
            <person name="Wang J."/>
            <person name="Wang X."/>
            <person name="Li D."/>
            <person name="Liu D."/>
            <person name="Zhang X."/>
            <person name="Ji Z."/>
            <person name="Zhao W."/>
            <person name="Sun Y."/>
            <person name="Zhang Z."/>
            <person name="Bao J."/>
            <person name="Han Y."/>
            <person name="Dong L."/>
            <person name="Ji J."/>
            <person name="Chen P."/>
            <person name="Wu S."/>
            <person name="Liu J."/>
            <person name="Xiao Y."/>
            <person name="Bu D."/>
            <person name="Tan J."/>
            <person name="Yang L."/>
            <person name="Ye C."/>
            <person name="Zhang J."/>
            <person name="Xu J."/>
            <person name="Zhou Y."/>
            <person name="Yu Y."/>
            <person name="Zhang B."/>
            <person name="Zhuang S."/>
            <person name="Wei H."/>
            <person name="Liu B."/>
            <person name="Lei M."/>
            <person name="Yu H."/>
            <person name="Li Y."/>
            <person name="Xu H."/>
            <person name="Wei S."/>
            <person name="He X."/>
            <person name="Fang L."/>
            <person name="Zhang Z."/>
            <person name="Zhang Y."/>
            <person name="Huang X."/>
            <person name="Su Z."/>
            <person name="Tong W."/>
            <person name="Li J."/>
            <person name="Tong Z."/>
            <person name="Li S."/>
            <person name="Ye J."/>
            <person name="Wang L."/>
            <person name="Fang L."/>
            <person name="Lei T."/>
            <person name="Chen C."/>
            <person name="Chen H."/>
            <person name="Xu Z."/>
            <person name="Li H."/>
            <person name="Huang H."/>
            <person name="Zhang F."/>
            <person name="Xu H."/>
            <person name="Li N."/>
            <person name="Zhao C."/>
            <person name="Li S."/>
            <person name="Dong L."/>
            <person name="Huang Y."/>
            <person name="Li L."/>
            <person name="Xi Y."/>
            <person name="Qi Q."/>
            <person name="Li W."/>
            <person name="Zhang B."/>
            <person name="Hu W."/>
            <person name="Zhang Y."/>
            <person name="Tian X."/>
            <person name="Jiao Y."/>
            <person name="Liang X."/>
            <person name="Jin J."/>
            <person name="Gao L."/>
            <person name="Zheng W."/>
            <person name="Hao B."/>
            <person name="Liu S."/>
            <person name="Wang W."/>
            <person name="Yuan L."/>
            <person name="Cao M."/>
            <person name="McDermott J."/>
            <person name="Samudrala R."/>
            <person name="Wang J."/>
            <person name="Wong G.K."/>
            <person name="Yang H."/>
        </authorList>
    </citation>
    <scope>NUCLEOTIDE SEQUENCE [LARGE SCALE GENOMIC DNA]</scope>
    <source>
        <strain evidence="2">cv. 93-11</strain>
    </source>
</reference>
<evidence type="ECO:0000313" key="1">
    <source>
        <dbReference type="EMBL" id="EAZ02241.1"/>
    </source>
</evidence>
<gene>
    <name evidence="1" type="ORF">OsI_24340</name>
</gene>
<evidence type="ECO:0000313" key="2">
    <source>
        <dbReference type="Proteomes" id="UP000007015"/>
    </source>
</evidence>
<dbReference type="Proteomes" id="UP000007015">
    <property type="component" value="Chromosome 6"/>
</dbReference>
<dbReference type="HOGENOM" id="CLU_2487381_0_0_1"/>
<organism evidence="1 2">
    <name type="scientific">Oryza sativa subsp. indica</name>
    <name type="common">Rice</name>
    <dbReference type="NCBI Taxonomy" id="39946"/>
    <lineage>
        <taxon>Eukaryota</taxon>
        <taxon>Viridiplantae</taxon>
        <taxon>Streptophyta</taxon>
        <taxon>Embryophyta</taxon>
        <taxon>Tracheophyta</taxon>
        <taxon>Spermatophyta</taxon>
        <taxon>Magnoliopsida</taxon>
        <taxon>Liliopsida</taxon>
        <taxon>Poales</taxon>
        <taxon>Poaceae</taxon>
        <taxon>BOP clade</taxon>
        <taxon>Oryzoideae</taxon>
        <taxon>Oryzeae</taxon>
        <taxon>Oryzinae</taxon>
        <taxon>Oryza</taxon>
        <taxon>Oryza sativa</taxon>
    </lineage>
</organism>
<accession>A2YGN0</accession>
<sequence>MRMGRDVMRQRLNSCSDRHEEGKRCDEAATGMRRRELLVDAMHCLYVLSWGGLGLDYEGLVRVIPTMEVTVIPFSRTAWTRWRGAFV</sequence>